<dbReference type="GO" id="GO:0044550">
    <property type="term" value="P:secondary metabolite biosynthetic process"/>
    <property type="evidence" value="ECO:0007669"/>
    <property type="project" value="TreeGrafter"/>
</dbReference>
<keyword evidence="2" id="KW-0597">Phosphoprotein</keyword>
<dbReference type="GO" id="GO:0031177">
    <property type="term" value="F:phosphopantetheine binding"/>
    <property type="evidence" value="ECO:0007669"/>
    <property type="project" value="TreeGrafter"/>
</dbReference>
<evidence type="ECO:0000256" key="3">
    <source>
        <dbReference type="ARBA" id="ARBA00022598"/>
    </source>
</evidence>
<dbReference type="PANTHER" id="PTHR45527:SF16">
    <property type="entry name" value="NONRIBOSOMAL PEPTIDE SYNTHASE ATNA-RELATED"/>
    <property type="match status" value="1"/>
</dbReference>
<name>A0A8H6QH28_9EURO</name>
<dbReference type="SUPFAM" id="SSF52777">
    <property type="entry name" value="CoA-dependent acyltransferases"/>
    <property type="match status" value="2"/>
</dbReference>
<accession>A0A8H6QH28</accession>
<dbReference type="PROSITE" id="PS00455">
    <property type="entry name" value="AMP_BINDING"/>
    <property type="match status" value="1"/>
</dbReference>
<sequence length="1308" mass="143012">MTVEEHKRSSTEVEDFSIFPSLNGGEEIESGRWRTLPLPHPARSAIASVGGDSPAVLLRTLMALWGVLLRRYTDVQYAQIWTCGAGVPQKNRGGCLLQRWLMATSLDDALIFRSLLDTEQWSVLGSGSENPSNTGVLLMQTAEDVNPVAEVCDLFWTVQTPSGLESPAIQLFYRAGFLSDDSAATVMQQMETLASAVGYDTGQSIRQLSCPTQRDLDQFVEWNSEPLQRAAVPMHVRIREISTATPDNPAVHASDGILTYLQLDRLASQAADQLIAAGVGPGVLVPICFSKTLWGVVAMVAINRAGGAFVPIDPALQTKQQQRDIIHELGATVAVCERAYAAELLGAVKKVVVLCDETIPLAAASGKARDLPPRTSVLQKGPAHLLFTSGSTGKPKGCVVSQSAFAGIVAHAPKLRITPASRVLQFSSWTFAIAIIEVFCTLGVGGTVCIPSDDDRRDCLPQAMADLRVDWAMITPTVLRTLTPGGVPSLATMVLAGEPPHPTQLRLWAASVHLMVAYGLSEWSGIFSVSERVVPGKLDKGHIGRPVNGKAWIVDPKDYHRLLPMGSTGELVISGPNLADGYLGLPDRTAAVFVPPPQWALRSTQETARYYKTGDLARYDLNGSLVHCGRKDNQTKVRGIRVDLPSIEVAVLQHFPLARESLADVIPASSGTPNNRLVVFVVQEGDLCAGTLPEDEVLCAPTSGFIAQVNVTKQRLQESLPSFMVPSIFFPLHRIPRTRTGKTDRNRLRLLVGSLSPEEWLRYSSDAPFPQKGSDELRSPAEVTLSRIWARLLEIPDHRIGADSDFIALGGDSVLAMRVAEMARTAGFSLGVQDILTFPRLSDLAVRAYSIEEALRDQDCPSSLVADALKHACVAEARKKWTLSDDAHVVDVLPATGMQSMYVYHGGLDSFCFYMPRAVDLDRLREACRAVVRRHAALRTIFTQTDAGLFQIVLRELDPPMHCIETSEDLSTFRERFCFSGPDPALHLDRPTVGFTWASGPKGQYAFLVQLSHCQHDGLSIPVLFQDLSVAYSEPRMAPTTSFGDYLYYRASPGRVRAASEFWIRYLKGASVSMPETQARPGPGSENRPVMASVVLPLPSRQPTGVTLGTVVRAAWAYVLSKSTASTDVVFGQVVSSRSLPLNGIDQVLGPCNNIIPCRVRWSSAWTVQKYLERVHHDYIQAVQYDYAELDQVLKTATAWPPGTRIGTIFAHQNVDSDWAVTFDHVRSSSCVSYRMLRQTSDIWVMSFPYSPSELDLRVIAAESLLTESECNCLAQQLADVVRIFLETPQVALSSVEIRLGKSPEKTV</sequence>
<dbReference type="GO" id="GO:0005737">
    <property type="term" value="C:cytoplasm"/>
    <property type="evidence" value="ECO:0007669"/>
    <property type="project" value="TreeGrafter"/>
</dbReference>
<dbReference type="PROSITE" id="PS00012">
    <property type="entry name" value="PHOSPHOPANTETHEINE"/>
    <property type="match status" value="1"/>
</dbReference>
<dbReference type="Pfam" id="PF00501">
    <property type="entry name" value="AMP-binding"/>
    <property type="match status" value="1"/>
</dbReference>
<evidence type="ECO:0000313" key="9">
    <source>
        <dbReference type="Proteomes" id="UP000630445"/>
    </source>
</evidence>
<comment type="caution">
    <text evidence="8">The sequence shown here is derived from an EMBL/GenBank/DDBJ whole genome shotgun (WGS) entry which is preliminary data.</text>
</comment>
<dbReference type="Pfam" id="PF00668">
    <property type="entry name" value="Condensation"/>
    <property type="match status" value="1"/>
</dbReference>
<dbReference type="SUPFAM" id="SSF47336">
    <property type="entry name" value="ACP-like"/>
    <property type="match status" value="1"/>
</dbReference>
<dbReference type="InterPro" id="IPR006162">
    <property type="entry name" value="Ppantetheine_attach_site"/>
</dbReference>
<reference evidence="8" key="1">
    <citation type="submission" date="2020-06" db="EMBL/GenBank/DDBJ databases">
        <title>Draft genome sequences of strains closely related to Aspergillus parafelis and Aspergillus hiratsukae.</title>
        <authorList>
            <person name="Dos Santos R.A.C."/>
            <person name="Rivero-Menendez O."/>
            <person name="Steenwyk J.L."/>
            <person name="Mead M.E."/>
            <person name="Goldman G.H."/>
            <person name="Alastruey-Izquierdo A."/>
            <person name="Rokas A."/>
        </authorList>
    </citation>
    <scope>NUCLEOTIDE SEQUENCE</scope>
    <source>
        <strain evidence="7">CNM-CM5793</strain>
        <strain evidence="8">CNM-CM6106</strain>
    </source>
</reference>
<dbReference type="InterPro" id="IPR023213">
    <property type="entry name" value="CAT-like_dom_sf"/>
</dbReference>
<evidence type="ECO:0000256" key="5">
    <source>
        <dbReference type="ARBA" id="ARBA00029454"/>
    </source>
</evidence>
<evidence type="ECO:0000259" key="6">
    <source>
        <dbReference type="PROSITE" id="PS50075"/>
    </source>
</evidence>
<keyword evidence="9" id="KW-1185">Reference proteome</keyword>
<dbReference type="CDD" id="cd05918">
    <property type="entry name" value="A_NRPS_SidN3_like"/>
    <property type="match status" value="1"/>
</dbReference>
<dbReference type="GO" id="GO:0043041">
    <property type="term" value="P:amino acid activation for nonribosomal peptide biosynthetic process"/>
    <property type="evidence" value="ECO:0007669"/>
    <property type="project" value="TreeGrafter"/>
</dbReference>
<dbReference type="Gene3D" id="3.30.300.30">
    <property type="match status" value="1"/>
</dbReference>
<dbReference type="CDD" id="cd19542">
    <property type="entry name" value="CT_NRPS-like"/>
    <property type="match status" value="1"/>
</dbReference>
<comment type="similarity">
    <text evidence="5">Belongs to the NRP synthetase family.</text>
</comment>
<dbReference type="InterPro" id="IPR000873">
    <property type="entry name" value="AMP-dep_synth/lig_dom"/>
</dbReference>
<dbReference type="Pfam" id="PF00550">
    <property type="entry name" value="PP-binding"/>
    <property type="match status" value="1"/>
</dbReference>
<dbReference type="InterPro" id="IPR001242">
    <property type="entry name" value="Condensation_dom"/>
</dbReference>
<evidence type="ECO:0000313" key="7">
    <source>
        <dbReference type="EMBL" id="KAF7115857.1"/>
    </source>
</evidence>
<dbReference type="EMBL" id="JACBAF010001905">
    <property type="protein sequence ID" value="KAF7171816.1"/>
    <property type="molecule type" value="Genomic_DNA"/>
</dbReference>
<proteinExistence type="inferred from homology"/>
<dbReference type="Gene3D" id="3.40.50.12780">
    <property type="entry name" value="N-terminal domain of ligase-like"/>
    <property type="match status" value="1"/>
</dbReference>
<dbReference type="InterPro" id="IPR045851">
    <property type="entry name" value="AMP-bd_C_sf"/>
</dbReference>
<dbReference type="EMBL" id="JACBAD010002109">
    <property type="protein sequence ID" value="KAF7115857.1"/>
    <property type="molecule type" value="Genomic_DNA"/>
</dbReference>
<dbReference type="GO" id="GO:0016874">
    <property type="term" value="F:ligase activity"/>
    <property type="evidence" value="ECO:0007669"/>
    <property type="project" value="UniProtKB-KW"/>
</dbReference>
<keyword evidence="4" id="KW-0677">Repeat</keyword>
<evidence type="ECO:0000256" key="4">
    <source>
        <dbReference type="ARBA" id="ARBA00022737"/>
    </source>
</evidence>
<evidence type="ECO:0000313" key="10">
    <source>
        <dbReference type="Proteomes" id="UP000662466"/>
    </source>
</evidence>
<dbReference type="InterPro" id="IPR036736">
    <property type="entry name" value="ACP-like_sf"/>
</dbReference>
<dbReference type="PROSITE" id="PS50075">
    <property type="entry name" value="CARRIER"/>
    <property type="match status" value="1"/>
</dbReference>
<protein>
    <recommendedName>
        <fullName evidence="6">Carrier domain-containing protein</fullName>
    </recommendedName>
</protein>
<dbReference type="Proteomes" id="UP000630445">
    <property type="component" value="Unassembled WGS sequence"/>
</dbReference>
<dbReference type="Gene3D" id="3.30.559.10">
    <property type="entry name" value="Chloramphenicol acetyltransferase-like domain"/>
    <property type="match status" value="1"/>
</dbReference>
<feature type="domain" description="Carrier" evidence="6">
    <location>
        <begin position="776"/>
        <end position="852"/>
    </location>
</feature>
<dbReference type="InterPro" id="IPR020845">
    <property type="entry name" value="AMP-binding_CS"/>
</dbReference>
<keyword evidence="3" id="KW-0436">Ligase</keyword>
<dbReference type="Proteomes" id="UP000662466">
    <property type="component" value="Unassembled WGS sequence"/>
</dbReference>
<dbReference type="OrthoDB" id="416786at2759"/>
<dbReference type="PANTHER" id="PTHR45527">
    <property type="entry name" value="NONRIBOSOMAL PEPTIDE SYNTHETASE"/>
    <property type="match status" value="1"/>
</dbReference>
<evidence type="ECO:0000256" key="2">
    <source>
        <dbReference type="ARBA" id="ARBA00022553"/>
    </source>
</evidence>
<evidence type="ECO:0000313" key="8">
    <source>
        <dbReference type="EMBL" id="KAF7171816.1"/>
    </source>
</evidence>
<keyword evidence="1" id="KW-0596">Phosphopantetheine</keyword>
<organism evidence="8 10">
    <name type="scientific">Aspergillus hiratsukae</name>
    <dbReference type="NCBI Taxonomy" id="1194566"/>
    <lineage>
        <taxon>Eukaryota</taxon>
        <taxon>Fungi</taxon>
        <taxon>Dikarya</taxon>
        <taxon>Ascomycota</taxon>
        <taxon>Pezizomycotina</taxon>
        <taxon>Eurotiomycetes</taxon>
        <taxon>Eurotiomycetidae</taxon>
        <taxon>Eurotiales</taxon>
        <taxon>Aspergillaceae</taxon>
        <taxon>Aspergillus</taxon>
        <taxon>Aspergillus subgen. Fumigati</taxon>
    </lineage>
</organism>
<gene>
    <name evidence="7" type="ORF">CNMCM5793_003600</name>
    <name evidence="8" type="ORF">CNMCM6106_006165</name>
</gene>
<dbReference type="Gene3D" id="3.30.559.30">
    <property type="entry name" value="Nonribosomal peptide synthetase, condensation domain"/>
    <property type="match status" value="1"/>
</dbReference>
<dbReference type="SUPFAM" id="SSF56801">
    <property type="entry name" value="Acetyl-CoA synthetase-like"/>
    <property type="match status" value="1"/>
</dbReference>
<dbReference type="InterPro" id="IPR009081">
    <property type="entry name" value="PP-bd_ACP"/>
</dbReference>
<dbReference type="Gene3D" id="1.10.1200.10">
    <property type="entry name" value="ACP-like"/>
    <property type="match status" value="1"/>
</dbReference>
<dbReference type="InterPro" id="IPR042099">
    <property type="entry name" value="ANL_N_sf"/>
</dbReference>
<evidence type="ECO:0000256" key="1">
    <source>
        <dbReference type="ARBA" id="ARBA00022450"/>
    </source>
</evidence>